<dbReference type="AlphaFoldDB" id="A0A8X6UWN5"/>
<reference evidence="1" key="1">
    <citation type="submission" date="2020-08" db="EMBL/GenBank/DDBJ databases">
        <title>Multicomponent nature underlies the extraordinary mechanical properties of spider dragline silk.</title>
        <authorList>
            <person name="Kono N."/>
            <person name="Nakamura H."/>
            <person name="Mori M."/>
            <person name="Yoshida Y."/>
            <person name="Ohtoshi R."/>
            <person name="Malay A.D."/>
            <person name="Moran D.A.P."/>
            <person name="Tomita M."/>
            <person name="Numata K."/>
            <person name="Arakawa K."/>
        </authorList>
    </citation>
    <scope>NUCLEOTIDE SEQUENCE</scope>
</reference>
<accession>A0A8X6UWN5</accession>
<dbReference type="EMBL" id="BMAU01021187">
    <property type="protein sequence ID" value="GFX95611.1"/>
    <property type="molecule type" value="Genomic_DNA"/>
</dbReference>
<dbReference type="Proteomes" id="UP000887159">
    <property type="component" value="Unassembled WGS sequence"/>
</dbReference>
<sequence length="169" mass="18877">MNLCGTRTPPPPCFSIEVNVLWRGGVNWPQNQRGGGVVTFNFSEDNIGEGQTFYNIITGEIPIISIGDGGPFLRFRKSKAFSVTGDIWAANESQFLHTSGSNQREATQLSPIYQKISRKVKLFRTIGPANQKRSSPSMKTLTVVQHLSPDMELRATSSPYAQEEHRRHK</sequence>
<gene>
    <name evidence="1" type="ORF">TNCV_4826251</name>
</gene>
<proteinExistence type="predicted"/>
<evidence type="ECO:0000313" key="1">
    <source>
        <dbReference type="EMBL" id="GFX95611.1"/>
    </source>
</evidence>
<keyword evidence="2" id="KW-1185">Reference proteome</keyword>
<protein>
    <submittedName>
        <fullName evidence="1">Uncharacterized protein</fullName>
    </submittedName>
</protein>
<evidence type="ECO:0000313" key="2">
    <source>
        <dbReference type="Proteomes" id="UP000887159"/>
    </source>
</evidence>
<organism evidence="1 2">
    <name type="scientific">Trichonephila clavipes</name>
    <name type="common">Golden silk orbweaver</name>
    <name type="synonym">Nephila clavipes</name>
    <dbReference type="NCBI Taxonomy" id="2585209"/>
    <lineage>
        <taxon>Eukaryota</taxon>
        <taxon>Metazoa</taxon>
        <taxon>Ecdysozoa</taxon>
        <taxon>Arthropoda</taxon>
        <taxon>Chelicerata</taxon>
        <taxon>Arachnida</taxon>
        <taxon>Araneae</taxon>
        <taxon>Araneomorphae</taxon>
        <taxon>Entelegynae</taxon>
        <taxon>Araneoidea</taxon>
        <taxon>Nephilidae</taxon>
        <taxon>Trichonephila</taxon>
    </lineage>
</organism>
<comment type="caution">
    <text evidence="1">The sequence shown here is derived from an EMBL/GenBank/DDBJ whole genome shotgun (WGS) entry which is preliminary data.</text>
</comment>
<name>A0A8X6UWN5_TRICX</name>